<evidence type="ECO:0000256" key="3">
    <source>
        <dbReference type="ARBA" id="ARBA00022525"/>
    </source>
</evidence>
<evidence type="ECO:0000256" key="4">
    <source>
        <dbReference type="ARBA" id="ARBA00022729"/>
    </source>
</evidence>
<dbReference type="GeneTree" id="ENSGT00940000174092"/>
<proteinExistence type="predicted"/>
<dbReference type="PANTHER" id="PTHR12015">
    <property type="entry name" value="SMALL INDUCIBLE CYTOKINE A"/>
    <property type="match status" value="1"/>
</dbReference>
<evidence type="ECO:0000259" key="6">
    <source>
        <dbReference type="SMART" id="SM00199"/>
    </source>
</evidence>
<dbReference type="SMART" id="SM00199">
    <property type="entry name" value="SCY"/>
    <property type="match status" value="1"/>
</dbReference>
<sequence>EVTMKAIVGLLLLLLTVYCGAAGPGALDETAPGECCFNFFTGRIPMKNIVSVTKTHSGCLEKAFVVHTARGKLFCVGHSVTWAQDAFNKEQNKGP</sequence>
<dbReference type="InterPro" id="IPR036048">
    <property type="entry name" value="Interleukin_8-like_sf"/>
</dbReference>
<reference evidence="7" key="3">
    <citation type="submission" date="2025-09" db="UniProtKB">
        <authorList>
            <consortium name="Ensembl"/>
        </authorList>
    </citation>
    <scope>IDENTIFICATION</scope>
</reference>
<dbReference type="Pfam" id="PF00048">
    <property type="entry name" value="IL8"/>
    <property type="match status" value="1"/>
</dbReference>
<keyword evidence="8" id="KW-1185">Reference proteome</keyword>
<dbReference type="InterPro" id="IPR001811">
    <property type="entry name" value="Chemokine_IL8-like_dom"/>
</dbReference>
<dbReference type="GO" id="GO:0008009">
    <property type="term" value="F:chemokine activity"/>
    <property type="evidence" value="ECO:0007669"/>
    <property type="project" value="InterPro"/>
</dbReference>
<accession>A0A669EJS4</accession>
<evidence type="ECO:0000313" key="7">
    <source>
        <dbReference type="Ensembl" id="ENSONIP00000073123.1"/>
    </source>
</evidence>
<dbReference type="InParanoid" id="A0A669EJS4"/>
<keyword evidence="4 5" id="KW-0732">Signal</keyword>
<dbReference type="SUPFAM" id="SSF54117">
    <property type="entry name" value="Interleukin 8-like chemokines"/>
    <property type="match status" value="1"/>
</dbReference>
<evidence type="ECO:0000256" key="2">
    <source>
        <dbReference type="ARBA" id="ARBA00022514"/>
    </source>
</evidence>
<name>A0A669EJS4_ORENI</name>
<reference evidence="7" key="2">
    <citation type="submission" date="2025-08" db="UniProtKB">
        <authorList>
            <consortium name="Ensembl"/>
        </authorList>
    </citation>
    <scope>IDENTIFICATION</scope>
</reference>
<dbReference type="Gene3D" id="2.40.50.40">
    <property type="match status" value="1"/>
</dbReference>
<keyword evidence="3" id="KW-0964">Secreted</keyword>
<dbReference type="AlphaFoldDB" id="A0A669EJS4"/>
<dbReference type="OMA" id="SVMETHS"/>
<feature type="signal peptide" evidence="5">
    <location>
        <begin position="1"/>
        <end position="22"/>
    </location>
</feature>
<reference evidence="8" key="1">
    <citation type="submission" date="2012-01" db="EMBL/GenBank/DDBJ databases">
        <title>The Genome Sequence of Oreochromis niloticus (Nile Tilapia).</title>
        <authorList>
            <consortium name="Broad Institute Genome Assembly Team"/>
            <consortium name="Broad Institute Sequencing Platform"/>
            <person name="Di Palma F."/>
            <person name="Johnson J."/>
            <person name="Lander E.S."/>
            <person name="Lindblad-Toh K."/>
        </authorList>
    </citation>
    <scope>NUCLEOTIDE SEQUENCE [LARGE SCALE GENOMIC DNA]</scope>
</reference>
<evidence type="ECO:0000313" key="8">
    <source>
        <dbReference type="Proteomes" id="UP000005207"/>
    </source>
</evidence>
<gene>
    <name evidence="7" type="primary">LOC109202762</name>
</gene>
<organism evidence="7 8">
    <name type="scientific">Oreochromis niloticus</name>
    <name type="common">Nile tilapia</name>
    <name type="synonym">Tilapia nilotica</name>
    <dbReference type="NCBI Taxonomy" id="8128"/>
    <lineage>
        <taxon>Eukaryota</taxon>
        <taxon>Metazoa</taxon>
        <taxon>Chordata</taxon>
        <taxon>Craniata</taxon>
        <taxon>Vertebrata</taxon>
        <taxon>Euteleostomi</taxon>
        <taxon>Actinopterygii</taxon>
        <taxon>Neopterygii</taxon>
        <taxon>Teleostei</taxon>
        <taxon>Neoteleostei</taxon>
        <taxon>Acanthomorphata</taxon>
        <taxon>Ovalentaria</taxon>
        <taxon>Cichlomorphae</taxon>
        <taxon>Cichliformes</taxon>
        <taxon>Cichlidae</taxon>
        <taxon>African cichlids</taxon>
        <taxon>Pseudocrenilabrinae</taxon>
        <taxon>Oreochromini</taxon>
        <taxon>Oreochromis</taxon>
    </lineage>
</organism>
<dbReference type="GO" id="GO:0005615">
    <property type="term" value="C:extracellular space"/>
    <property type="evidence" value="ECO:0007669"/>
    <property type="project" value="UniProtKB-KW"/>
</dbReference>
<dbReference type="Proteomes" id="UP000005207">
    <property type="component" value="Linkage group LG7"/>
</dbReference>
<comment type="subcellular location">
    <subcellularLocation>
        <location evidence="1">Secreted</location>
    </subcellularLocation>
</comment>
<dbReference type="GO" id="GO:0006955">
    <property type="term" value="P:immune response"/>
    <property type="evidence" value="ECO:0007669"/>
    <property type="project" value="InterPro"/>
</dbReference>
<feature type="domain" description="Chemokine interleukin-8-like" evidence="6">
    <location>
        <begin position="32"/>
        <end position="90"/>
    </location>
</feature>
<protein>
    <recommendedName>
        <fullName evidence="6">Chemokine interleukin-8-like domain-containing protein</fullName>
    </recommendedName>
</protein>
<evidence type="ECO:0000256" key="5">
    <source>
        <dbReference type="SAM" id="SignalP"/>
    </source>
</evidence>
<keyword evidence="2" id="KW-0202">Cytokine</keyword>
<evidence type="ECO:0000256" key="1">
    <source>
        <dbReference type="ARBA" id="ARBA00004613"/>
    </source>
</evidence>
<dbReference type="Ensembl" id="ENSONIT00000082791.1">
    <property type="protein sequence ID" value="ENSONIP00000073123.1"/>
    <property type="gene ID" value="ENSONIG00000031242.1"/>
</dbReference>
<dbReference type="InterPro" id="IPR039809">
    <property type="entry name" value="Chemokine_b/g/d"/>
</dbReference>
<dbReference type="PANTHER" id="PTHR12015:SF183">
    <property type="entry name" value="C-C MOTIF CHEMOKINE 3"/>
    <property type="match status" value="1"/>
</dbReference>
<feature type="chain" id="PRO_5025517434" description="Chemokine interleukin-8-like domain-containing protein" evidence="5">
    <location>
        <begin position="23"/>
        <end position="95"/>
    </location>
</feature>